<feature type="compositionally biased region" description="Basic and acidic residues" evidence="1">
    <location>
        <begin position="976"/>
        <end position="989"/>
    </location>
</feature>
<feature type="compositionally biased region" description="Low complexity" evidence="1">
    <location>
        <begin position="775"/>
        <end position="788"/>
    </location>
</feature>
<evidence type="ECO:0000256" key="1">
    <source>
        <dbReference type="SAM" id="MobiDB-lite"/>
    </source>
</evidence>
<dbReference type="AlphaFoldDB" id="A0A9W7CGF6"/>
<feature type="region of interest" description="Disordered" evidence="1">
    <location>
        <begin position="967"/>
        <end position="1005"/>
    </location>
</feature>
<comment type="caution">
    <text evidence="2">The sequence shown here is derived from an EMBL/GenBank/DDBJ whole genome shotgun (WGS) entry which is preliminary data.</text>
</comment>
<dbReference type="OrthoDB" id="188352at2759"/>
<dbReference type="Proteomes" id="UP001165083">
    <property type="component" value="Unassembled WGS sequence"/>
</dbReference>
<accession>A0A9W7CGF6</accession>
<proteinExistence type="predicted"/>
<evidence type="ECO:0000313" key="3">
    <source>
        <dbReference type="Proteomes" id="UP001165083"/>
    </source>
</evidence>
<gene>
    <name evidence="2" type="ORF">Plil01_001391500</name>
</gene>
<dbReference type="EMBL" id="BSXW01000996">
    <property type="protein sequence ID" value="GMF32556.1"/>
    <property type="molecule type" value="Genomic_DNA"/>
</dbReference>
<sequence>MKRAEVPLKTEEVDTSITHKCTFTLQLDAAVENGAFEAAGFRFRFLDGSRKQTSAIGAGSGWTPMQNNDSSDASPLSLPRYRYEQSFPDVAISEAFALTLDDDPTLSFFLFDHPGLAGSGATPRATGKEVKPSTGKTPAAAAAAPVSPVSVKFTPTTFAGLYEMDVSSLLAGSLQVKQVWTFGTDHLTRPEDFGGNVFGSKMAPSEIQSPAHSLCMMPSASGLKYLSIQVTVDQPVLAGELLKKLNPLTLTIGTARRLPGAVSQGIGNASPHSPLRRYCKPAFALIHFFPEQLQPSRSVGTDKHHHAVYRLLLTPGQCQTVRWNASVTLLCGRFESLELVDALRFAALSVEIRDRDLIQKETLARLQLKWESLYTTGVDPGQLQQDGATTSSFQTTPRSATDAHQSITPSTATAPTAKPMELSAVDDIARNDWRLTLANSGRLFPYGLAKFRLTELLNTAKQRRGGLKVESDKPYMHLKLTTDIIAMKRRASPLGTATLSEESDLPPTVDLLPLEKIIREPGAYVTTSASLSMRVVLQSPIELTDANPTEPLNTRVARNSPVSLDDCKPPGANKFSRMVIIIPYKDNATLGEVTRAMTAVNLKTLPGVPIRSYQMTDSEKMECEAGTLDVITGTQIIDSQFRMIILEGLADKGMKYLHEQLERKGPNDSQGYRMFSNDELRFTRRLYTIFEIDLKRIKLRYPLPLLMTTPDIYMRSKVSENCHQALARLADMRKVQCLIEVKHLDLFPTAQMLLEVESKYGESITLEDIHGGSGNKSSVSSKSEANSADQASHAKIKNGEHTGGSARHRNNRLKAPTDSTNASFEQTRRNRVEKNFLLERKNHTDQLKAEYAEKKQIAEMLEDKSQEPVYLYSGQKLRTQDILQERQRERLSKDHHATYTYSRDFQSLAFSMVNPEALRQTEEQENRKKWTTQRGFIYPAPRQPVEYYKHANAPSEARCEDLRQPFIDNVNHPKPVSRDSGELGNRKGPDFSTLPSKNRIFGGTNGDGTVNPDYFKSVHLCGEGLRLEMEEALKKEQDEWERRLVVDKKQLKFLAHGNICSLPREKPSQLDKITDILRGPANSKPIRIVKNATLPSGKRVPLEKAPVTIHNQENYVGCVAATFASTLRPSNSNQFVVTDAASGKPKDFFFPSTTNILTPPVKKFITRKEITPVREAEKRGLVWRNE</sequence>
<organism evidence="2 3">
    <name type="scientific">Phytophthora lilii</name>
    <dbReference type="NCBI Taxonomy" id="2077276"/>
    <lineage>
        <taxon>Eukaryota</taxon>
        <taxon>Sar</taxon>
        <taxon>Stramenopiles</taxon>
        <taxon>Oomycota</taxon>
        <taxon>Peronosporomycetes</taxon>
        <taxon>Peronosporales</taxon>
        <taxon>Peronosporaceae</taxon>
        <taxon>Phytophthora</taxon>
    </lineage>
</organism>
<feature type="compositionally biased region" description="Polar residues" evidence="1">
    <location>
        <begin position="382"/>
        <end position="407"/>
    </location>
</feature>
<feature type="region of interest" description="Disordered" evidence="1">
    <location>
        <begin position="769"/>
        <end position="825"/>
    </location>
</feature>
<evidence type="ECO:0000313" key="2">
    <source>
        <dbReference type="EMBL" id="GMF32556.1"/>
    </source>
</evidence>
<reference evidence="2" key="1">
    <citation type="submission" date="2023-04" db="EMBL/GenBank/DDBJ databases">
        <title>Phytophthora lilii NBRC 32176.</title>
        <authorList>
            <person name="Ichikawa N."/>
            <person name="Sato H."/>
            <person name="Tonouchi N."/>
        </authorList>
    </citation>
    <scope>NUCLEOTIDE SEQUENCE</scope>
    <source>
        <strain evidence="2">NBRC 32176</strain>
    </source>
</reference>
<name>A0A9W7CGF6_9STRA</name>
<feature type="region of interest" description="Disordered" evidence="1">
    <location>
        <begin position="381"/>
        <end position="416"/>
    </location>
</feature>
<protein>
    <submittedName>
        <fullName evidence="2">Unnamed protein product</fullName>
    </submittedName>
</protein>
<dbReference type="PANTHER" id="PTHR33667">
    <property type="entry name" value="SI:DKEY-57N24.6"/>
    <property type="match status" value="1"/>
</dbReference>
<dbReference type="PANTHER" id="PTHR33667:SF7">
    <property type="entry name" value="RIKEN CDNA 1810020O05 GENE"/>
    <property type="match status" value="1"/>
</dbReference>
<keyword evidence="3" id="KW-1185">Reference proteome</keyword>